<organism evidence="1 2">
    <name type="scientific">Pseudomonas citronellolis</name>
    <dbReference type="NCBI Taxonomy" id="53408"/>
    <lineage>
        <taxon>Bacteria</taxon>
        <taxon>Pseudomonadati</taxon>
        <taxon>Pseudomonadota</taxon>
        <taxon>Gammaproteobacteria</taxon>
        <taxon>Pseudomonadales</taxon>
        <taxon>Pseudomonadaceae</taxon>
        <taxon>Pseudomonas</taxon>
    </lineage>
</organism>
<name>A0A1A9KFH7_9PSED</name>
<reference evidence="1 2" key="1">
    <citation type="submission" date="2016-05" db="EMBL/GenBank/DDBJ databases">
        <title>Genome Sequence of Pseudomonas citronellolis Strain SJTE-3, an Estrogens and Persistent Organic Pollutants degradation strain.</title>
        <authorList>
            <person name="Liang R."/>
        </authorList>
    </citation>
    <scope>NUCLEOTIDE SEQUENCE [LARGE SCALE GENOMIC DNA]</scope>
    <source>
        <strain evidence="1 2">SJTE-3</strain>
    </source>
</reference>
<dbReference type="AlphaFoldDB" id="A0A1A9KFH7"/>
<sequence>MRSAWSNDSSVIKERFRELARNASQIVMLFVHSNLWMAHRSLRPAQKGAPVVRMMMVTECSRRLKHQDERLIGLLLIAFKIGRR</sequence>
<dbReference type="Proteomes" id="UP000077748">
    <property type="component" value="Chromosome"/>
</dbReference>
<proteinExistence type="predicted"/>
<gene>
    <name evidence="1" type="ORF">A9C11_20975</name>
</gene>
<protein>
    <submittedName>
        <fullName evidence="1">Uncharacterized protein</fullName>
    </submittedName>
</protein>
<evidence type="ECO:0000313" key="1">
    <source>
        <dbReference type="EMBL" id="ANI16292.1"/>
    </source>
</evidence>
<dbReference type="EMBL" id="CP015878">
    <property type="protein sequence ID" value="ANI16292.1"/>
    <property type="molecule type" value="Genomic_DNA"/>
</dbReference>
<accession>A0A1A9KFH7</accession>
<evidence type="ECO:0000313" key="2">
    <source>
        <dbReference type="Proteomes" id="UP000077748"/>
    </source>
</evidence>